<dbReference type="Pfam" id="PF00450">
    <property type="entry name" value="Peptidase_S10"/>
    <property type="match status" value="1"/>
</dbReference>
<proteinExistence type="inferred from homology"/>
<dbReference type="PANTHER" id="PTHR11802:SF201">
    <property type="entry name" value="CARBOXYPEPTIDASE"/>
    <property type="match status" value="1"/>
</dbReference>
<name>A0A0L0D1U8_THETB</name>
<evidence type="ECO:0000313" key="4">
    <source>
        <dbReference type="Proteomes" id="UP000054408"/>
    </source>
</evidence>
<dbReference type="eggNOG" id="KOG1282">
    <property type="taxonomic scope" value="Eukaryota"/>
</dbReference>
<dbReference type="GeneID" id="25560017"/>
<keyword evidence="2" id="KW-0645">Protease</keyword>
<evidence type="ECO:0000256" key="2">
    <source>
        <dbReference type="RuleBase" id="RU361156"/>
    </source>
</evidence>
<dbReference type="Proteomes" id="UP000054408">
    <property type="component" value="Unassembled WGS sequence"/>
</dbReference>
<dbReference type="GO" id="GO:0006508">
    <property type="term" value="P:proteolysis"/>
    <property type="evidence" value="ECO:0007669"/>
    <property type="project" value="UniProtKB-KW"/>
</dbReference>
<dbReference type="SUPFAM" id="SSF53474">
    <property type="entry name" value="alpha/beta-Hydrolases"/>
    <property type="match status" value="1"/>
</dbReference>
<feature type="chain" id="PRO_5006517185" description="Carboxypeptidase" evidence="2">
    <location>
        <begin position="21"/>
        <end position="452"/>
    </location>
</feature>
<sequence>MIKYSLGLAVMAMLAVSALAARNQDLLAEVPGYGKPPTAQYSGYLDITPQKHMHYWFVESEAGPNAPLVLWFNGGPGCSSMDGFFYEQGPFRFAPGSSGAPVKGALVDNVGRWNSFAHMLFIEAPVGVGFSYTDIKNLPLNDTQTAEDNHAALLMFLQYFPEYQHNPLFISGESYAGIYVPTLVEQILASNKAGTTNLNLKGMAVGNGCIGSEVGACSANGLGIHLDFLYAHDLFSPTSYANLTANGCTNPASTNPACPGILQAISNEIGDINIYGIYTPCVGSVLSNAKMTSGSGHPLTQLGGPDECIDSAQASRYLNDPAVKKAINVNSDITWAICSNIPYTANTKSLLPRYPAMISAIKVLIYSGNVDACVPNTGTQEWTASLGYPVETPWHPWTYEEPGSGTQVGGYEINYAANGFTFKSINGAGHPVPSYKPYAALKMITDFVKSAL</sequence>
<dbReference type="OrthoDB" id="443318at2759"/>
<dbReference type="OMA" id="WYYRQQV"/>
<dbReference type="EC" id="3.4.16.-" evidence="2"/>
<accession>A0A0L0D1U8</accession>
<keyword evidence="2" id="KW-0121">Carboxypeptidase</keyword>
<dbReference type="InterPro" id="IPR001563">
    <property type="entry name" value="Peptidase_S10"/>
</dbReference>
<keyword evidence="2" id="KW-0732">Signal</keyword>
<evidence type="ECO:0000256" key="1">
    <source>
        <dbReference type="ARBA" id="ARBA00009431"/>
    </source>
</evidence>
<keyword evidence="2" id="KW-0378">Hydrolase</keyword>
<dbReference type="PANTHER" id="PTHR11802">
    <property type="entry name" value="SERINE PROTEASE FAMILY S10 SERINE CARBOXYPEPTIDASE"/>
    <property type="match status" value="1"/>
</dbReference>
<dbReference type="GO" id="GO:0004185">
    <property type="term" value="F:serine-type carboxypeptidase activity"/>
    <property type="evidence" value="ECO:0007669"/>
    <property type="project" value="UniProtKB-UniRule"/>
</dbReference>
<protein>
    <recommendedName>
        <fullName evidence="2">Carboxypeptidase</fullName>
        <ecNumber evidence="2">3.4.16.-</ecNumber>
    </recommendedName>
</protein>
<keyword evidence="4" id="KW-1185">Reference proteome</keyword>
<dbReference type="AlphaFoldDB" id="A0A0L0D1U8"/>
<dbReference type="InterPro" id="IPR018202">
    <property type="entry name" value="Ser_caboxypep_ser_AS"/>
</dbReference>
<evidence type="ECO:0000313" key="3">
    <source>
        <dbReference type="EMBL" id="KNC46080.1"/>
    </source>
</evidence>
<organism evidence="3 4">
    <name type="scientific">Thecamonas trahens ATCC 50062</name>
    <dbReference type="NCBI Taxonomy" id="461836"/>
    <lineage>
        <taxon>Eukaryota</taxon>
        <taxon>Apusozoa</taxon>
        <taxon>Apusomonadida</taxon>
        <taxon>Apusomonadidae</taxon>
        <taxon>Thecamonas</taxon>
    </lineage>
</organism>
<dbReference type="Gene3D" id="3.40.50.1820">
    <property type="entry name" value="alpha/beta hydrolase"/>
    <property type="match status" value="1"/>
</dbReference>
<dbReference type="EMBL" id="GL349433">
    <property type="protein sequence ID" value="KNC46080.1"/>
    <property type="molecule type" value="Genomic_DNA"/>
</dbReference>
<dbReference type="InterPro" id="IPR029058">
    <property type="entry name" value="AB_hydrolase_fold"/>
</dbReference>
<reference evidence="3 4" key="1">
    <citation type="submission" date="2010-05" db="EMBL/GenBank/DDBJ databases">
        <title>The Genome Sequence of Thecamonas trahens ATCC 50062.</title>
        <authorList>
            <consortium name="The Broad Institute Genome Sequencing Platform"/>
            <person name="Russ C."/>
            <person name="Cuomo C."/>
            <person name="Shea T."/>
            <person name="Young S.K."/>
            <person name="Zeng Q."/>
            <person name="Koehrsen M."/>
            <person name="Haas B."/>
            <person name="Borodovsky M."/>
            <person name="Guigo R."/>
            <person name="Alvarado L."/>
            <person name="Berlin A."/>
            <person name="Bochicchio J."/>
            <person name="Borenstein D."/>
            <person name="Chapman S."/>
            <person name="Chen Z."/>
            <person name="Freedman E."/>
            <person name="Gellesch M."/>
            <person name="Goldberg J."/>
            <person name="Griggs A."/>
            <person name="Gujja S."/>
            <person name="Heilman E."/>
            <person name="Heiman D."/>
            <person name="Hepburn T."/>
            <person name="Howarth C."/>
            <person name="Jen D."/>
            <person name="Larson L."/>
            <person name="Mehta T."/>
            <person name="Park D."/>
            <person name="Pearson M."/>
            <person name="Roberts A."/>
            <person name="Saif S."/>
            <person name="Shenoy N."/>
            <person name="Sisk P."/>
            <person name="Stolte C."/>
            <person name="Sykes S."/>
            <person name="Thomson T."/>
            <person name="Walk T."/>
            <person name="White J."/>
            <person name="Yandava C."/>
            <person name="Burger G."/>
            <person name="Gray M.W."/>
            <person name="Holland P.W.H."/>
            <person name="King N."/>
            <person name="Lang F.B.F."/>
            <person name="Roger A.J."/>
            <person name="Ruiz-Trillo I."/>
            <person name="Lander E."/>
            <person name="Nusbaum C."/>
        </authorList>
    </citation>
    <scope>NUCLEOTIDE SEQUENCE [LARGE SCALE GENOMIC DNA]</scope>
    <source>
        <strain evidence="3 4">ATCC 50062</strain>
    </source>
</reference>
<gene>
    <name evidence="3" type="ORF">AMSG_00198</name>
</gene>
<comment type="similarity">
    <text evidence="1 2">Belongs to the peptidase S10 family.</text>
</comment>
<feature type="signal peptide" evidence="2">
    <location>
        <begin position="1"/>
        <end position="20"/>
    </location>
</feature>
<dbReference type="PROSITE" id="PS00131">
    <property type="entry name" value="CARBOXYPEPT_SER_SER"/>
    <property type="match status" value="1"/>
</dbReference>
<dbReference type="STRING" id="461836.A0A0L0D1U8"/>
<dbReference type="RefSeq" id="XP_013763060.1">
    <property type="nucleotide sequence ID" value="XM_013907606.1"/>
</dbReference>
<dbReference type="PRINTS" id="PR00724">
    <property type="entry name" value="CRBOXYPTASEC"/>
</dbReference>